<gene>
    <name evidence="4" type="ORF">COEREDRAFT_81305</name>
</gene>
<dbReference type="Gene3D" id="3.10.20.90">
    <property type="entry name" value="Phosphatidylinositol 3-kinase Catalytic Subunit, Chain A, domain 1"/>
    <property type="match status" value="1"/>
</dbReference>
<keyword evidence="5" id="KW-1185">Reference proteome</keyword>
<proteinExistence type="predicted"/>
<dbReference type="InterPro" id="IPR006636">
    <property type="entry name" value="STI1_HS-bd"/>
</dbReference>
<organism evidence="4 5">
    <name type="scientific">Coemansia reversa (strain ATCC 12441 / NRRL 1564)</name>
    <dbReference type="NCBI Taxonomy" id="763665"/>
    <lineage>
        <taxon>Eukaryota</taxon>
        <taxon>Fungi</taxon>
        <taxon>Fungi incertae sedis</taxon>
        <taxon>Zoopagomycota</taxon>
        <taxon>Kickxellomycotina</taxon>
        <taxon>Kickxellomycetes</taxon>
        <taxon>Kickxellales</taxon>
        <taxon>Kickxellaceae</taxon>
        <taxon>Coemansia</taxon>
    </lineage>
</organism>
<evidence type="ECO:0000256" key="1">
    <source>
        <dbReference type="SAM" id="MobiDB-lite"/>
    </source>
</evidence>
<dbReference type="Gene3D" id="1.10.8.10">
    <property type="entry name" value="DNA helicase RuvA subunit, C-terminal domain"/>
    <property type="match status" value="1"/>
</dbReference>
<feature type="region of interest" description="Disordered" evidence="1">
    <location>
        <begin position="88"/>
        <end position="109"/>
    </location>
</feature>
<evidence type="ECO:0000313" key="5">
    <source>
        <dbReference type="Proteomes" id="UP000242474"/>
    </source>
</evidence>
<name>A0A2G5BBD8_COERN</name>
<dbReference type="InterPro" id="IPR015940">
    <property type="entry name" value="UBA"/>
</dbReference>
<reference evidence="4 5" key="1">
    <citation type="journal article" date="2015" name="Genome Biol. Evol.">
        <title>Phylogenomic analyses indicate that early fungi evolved digesting cell walls of algal ancestors of land plants.</title>
        <authorList>
            <person name="Chang Y."/>
            <person name="Wang S."/>
            <person name="Sekimoto S."/>
            <person name="Aerts A.L."/>
            <person name="Choi C."/>
            <person name="Clum A."/>
            <person name="LaButti K.M."/>
            <person name="Lindquist E.A."/>
            <person name="Yee Ngan C."/>
            <person name="Ohm R.A."/>
            <person name="Salamov A.A."/>
            <person name="Grigoriev I.V."/>
            <person name="Spatafora J.W."/>
            <person name="Berbee M.L."/>
        </authorList>
    </citation>
    <scope>NUCLEOTIDE SEQUENCE [LARGE SCALE GENOMIC DNA]</scope>
    <source>
        <strain evidence="4 5">NRRL 1564</strain>
    </source>
</reference>
<protein>
    <submittedName>
        <fullName evidence="4">Uncharacterized protein</fullName>
    </submittedName>
</protein>
<dbReference type="GO" id="GO:0006511">
    <property type="term" value="P:ubiquitin-dependent protein catabolic process"/>
    <property type="evidence" value="ECO:0007669"/>
    <property type="project" value="TreeGrafter"/>
</dbReference>
<dbReference type="STRING" id="763665.A0A2G5BBD8"/>
<evidence type="ECO:0000259" key="3">
    <source>
        <dbReference type="PROSITE" id="PS50053"/>
    </source>
</evidence>
<feature type="compositionally biased region" description="Polar residues" evidence="1">
    <location>
        <begin position="338"/>
        <end position="362"/>
    </location>
</feature>
<dbReference type="InterPro" id="IPR015496">
    <property type="entry name" value="Ubiquilin"/>
</dbReference>
<dbReference type="PROSITE" id="PS50053">
    <property type="entry name" value="UBIQUITIN_2"/>
    <property type="match status" value="1"/>
</dbReference>
<feature type="region of interest" description="Disordered" evidence="1">
    <location>
        <begin position="231"/>
        <end position="257"/>
    </location>
</feature>
<dbReference type="Gene3D" id="1.10.260.100">
    <property type="match status" value="1"/>
</dbReference>
<evidence type="ECO:0000259" key="2">
    <source>
        <dbReference type="PROSITE" id="PS50030"/>
    </source>
</evidence>
<dbReference type="Pfam" id="PF00240">
    <property type="entry name" value="ubiquitin"/>
    <property type="match status" value="1"/>
</dbReference>
<dbReference type="GO" id="GO:0005829">
    <property type="term" value="C:cytosol"/>
    <property type="evidence" value="ECO:0007669"/>
    <property type="project" value="TreeGrafter"/>
</dbReference>
<dbReference type="EMBL" id="KZ303500">
    <property type="protein sequence ID" value="PIA16329.1"/>
    <property type="molecule type" value="Genomic_DNA"/>
</dbReference>
<feature type="compositionally biased region" description="Low complexity" evidence="1">
    <location>
        <begin position="308"/>
        <end position="319"/>
    </location>
</feature>
<evidence type="ECO:0000313" key="4">
    <source>
        <dbReference type="EMBL" id="PIA16329.1"/>
    </source>
</evidence>
<dbReference type="SUPFAM" id="SSF46934">
    <property type="entry name" value="UBA-like"/>
    <property type="match status" value="1"/>
</dbReference>
<feature type="domain" description="UBA" evidence="2">
    <location>
        <begin position="380"/>
        <end position="424"/>
    </location>
</feature>
<dbReference type="SUPFAM" id="SSF54236">
    <property type="entry name" value="Ubiquitin-like"/>
    <property type="match status" value="1"/>
</dbReference>
<accession>A0A2G5BBD8</accession>
<dbReference type="SMART" id="SM00727">
    <property type="entry name" value="STI1"/>
    <property type="match status" value="1"/>
</dbReference>
<dbReference type="CDD" id="cd17039">
    <property type="entry name" value="Ubl_ubiquitin_like"/>
    <property type="match status" value="1"/>
</dbReference>
<dbReference type="FunFam" id="1.10.260.100:FF:000001">
    <property type="entry name" value="Ubiquilin 1"/>
    <property type="match status" value="1"/>
</dbReference>
<dbReference type="InterPro" id="IPR000626">
    <property type="entry name" value="Ubiquitin-like_dom"/>
</dbReference>
<dbReference type="InterPro" id="IPR009060">
    <property type="entry name" value="UBA-like_sf"/>
</dbReference>
<sequence>MDDAEPRPTLRVRQTDGTIIEHVVDEPNISISDLKLSLSQRLGIPKERIRLMFESTILEDTQTIEHYGIDNNSTIQLVQLARATLGHPSNGSGISNTNSRSPAPPALSIPNQTRQLLLSNPQLAQAFMMANPMMREAMEANPELRQMMSDPEVMQQSLNAAQNPRLMQEVQRNNDRALSNLESVPGGYAHIRRMYHTYQEPLARAAEGSMRSSLDELNRRRARVLGVTKPDSSKVNVTPLPNPWAKKQTQPGGHSGFDARNPLAMMDQVSHNTNRLARLNISTANQPSTTAAQQDRMTSTDELLALLSRGSGSGSQPSLVSRMRSAQRSRESPAAGDTASSPRQMSAMSMVNPAYSGNSHLSPSPAIGHSDPLSESNRMSFQERHRDSLELLEEMGFPDQEKNLHALIEADGDLDEALTIITYKNDR</sequence>
<dbReference type="InterPro" id="IPR029071">
    <property type="entry name" value="Ubiquitin-like_domsf"/>
</dbReference>
<dbReference type="Proteomes" id="UP000242474">
    <property type="component" value="Unassembled WGS sequence"/>
</dbReference>
<dbReference type="SMART" id="SM00213">
    <property type="entry name" value="UBQ"/>
    <property type="match status" value="1"/>
</dbReference>
<dbReference type="AlphaFoldDB" id="A0A2G5BBD8"/>
<dbReference type="PANTHER" id="PTHR10677:SF3">
    <property type="entry name" value="FI07626P-RELATED"/>
    <property type="match status" value="1"/>
</dbReference>
<dbReference type="PROSITE" id="PS50030">
    <property type="entry name" value="UBA"/>
    <property type="match status" value="1"/>
</dbReference>
<feature type="domain" description="Ubiquitin-like" evidence="3">
    <location>
        <begin position="8"/>
        <end position="78"/>
    </location>
</feature>
<dbReference type="GO" id="GO:0031593">
    <property type="term" value="F:polyubiquitin modification-dependent protein binding"/>
    <property type="evidence" value="ECO:0007669"/>
    <property type="project" value="TreeGrafter"/>
</dbReference>
<dbReference type="PANTHER" id="PTHR10677">
    <property type="entry name" value="UBIQUILIN"/>
    <property type="match status" value="1"/>
</dbReference>
<feature type="region of interest" description="Disordered" evidence="1">
    <location>
        <begin position="308"/>
        <end position="384"/>
    </location>
</feature>
<feature type="compositionally biased region" description="Polar residues" evidence="1">
    <location>
        <begin position="88"/>
        <end position="101"/>
    </location>
</feature>
<dbReference type="OrthoDB" id="267397at2759"/>
<dbReference type="Pfam" id="PF23195">
    <property type="entry name" value="UBQLN1"/>
    <property type="match status" value="1"/>
</dbReference>